<dbReference type="GO" id="GO:0000166">
    <property type="term" value="F:nucleotide binding"/>
    <property type="evidence" value="ECO:0007669"/>
    <property type="project" value="UniProtKB-KW"/>
</dbReference>
<evidence type="ECO:0000259" key="17">
    <source>
        <dbReference type="PROSITE" id="PS50113"/>
    </source>
</evidence>
<dbReference type="eggNOG" id="arCOG06516">
    <property type="taxonomic scope" value="Archaea"/>
</dbReference>
<dbReference type="NCBIfam" id="TIGR00229">
    <property type="entry name" value="sensory_box"/>
    <property type="match status" value="2"/>
</dbReference>
<dbReference type="STRING" id="304371.MCP_0054"/>
<keyword evidence="4" id="KW-1003">Cell membrane</keyword>
<dbReference type="InterPro" id="IPR004358">
    <property type="entry name" value="Sig_transdc_His_kin-like_C"/>
</dbReference>
<evidence type="ECO:0000313" key="19">
    <source>
        <dbReference type="Proteomes" id="UP000001882"/>
    </source>
</evidence>
<dbReference type="KEGG" id="mpd:MCP_0054"/>
<reference evidence="18 19" key="2">
    <citation type="journal article" date="2008" name="Int. J. Syst. Evol. Microbiol.">
        <title>Methanocella paludicola gen. nov., sp. nov., a methane-producing archaeon, the first isolate of the lineage 'Rice Cluster I', and proposal of the new archaeal order Methanocellales ord. nov.</title>
        <authorList>
            <person name="Sakai S."/>
            <person name="Imachi H."/>
            <person name="Hanada S."/>
            <person name="Ohashi A."/>
            <person name="Harada H."/>
            <person name="Kamagata Y."/>
        </authorList>
    </citation>
    <scope>NUCLEOTIDE SEQUENCE [LARGE SCALE GENOMIC DNA]</scope>
    <source>
        <strain evidence="19">DSM 17711 / JCM 13418 / NBRC 101707 / SANAE</strain>
    </source>
</reference>
<dbReference type="PRINTS" id="PR00344">
    <property type="entry name" value="BCTRLSENSOR"/>
</dbReference>
<dbReference type="SMART" id="SM00091">
    <property type="entry name" value="PAS"/>
    <property type="match status" value="3"/>
</dbReference>
<sequence length="682" mass="77957">MVSKPDLQKKDEDKDKKELLEELKALRGHYSRLKAAVDRYERVAGKKELYRGLYDLEAERDRIKAQHDELREDEARRKVADAVEFERKLLFDVLENLPAFIYLQARDHSIRFANQTFRKIFGEPENRPCYELIQRSDAPCPDCPTFRVFDTLLPQQWEWTDKMGNIYQIYDYPFTDVDGTPLVLEMGIDITERKRAEEARRESEANLAKAQRITHLGNWEWDVKEDKVFCSDEFYRVFGLDRRDYITFAEFIDTLYPGDKDRVNRAVEAALYKGEPYSIDYCVIWPDGSEHIIHAEGEVTYGQGGAPIKMFGTVQDITERKQAEEELLASEEKFRALADTSFVTIAVHRGGNLLYVNNATVELTGHSKDELLKMQFWEVFAEDERESIKKRASDRLAGKSASTSYETRILTKDGQTKWVNLTGGVFTFEGKPTIITTLFDITGIKNAENELKESKTQAELYVDLMSHDIRNMNQVGIGFLELALKSPDIDKKDKELLLKSMGALENSTRLIDNVRKLQKSQTGELKPYAVDACEAIMRVLGHYSNMPGVKATFNYKLPPGCTVMANDLLYEVFENLVGNAIKHAGPEPTINVKFEIIVFNGRNYNKFIVEDDGPGIPDDLKPRIFTRRIHSGARTRGSGLGLFIVKSLVDSYGGRVWVEDRVKGDHTKGARFVVMLPAIKAE</sequence>
<dbReference type="InterPro" id="IPR005467">
    <property type="entry name" value="His_kinase_dom"/>
</dbReference>
<keyword evidence="10" id="KW-0547">Nucleotide-binding</keyword>
<name>D1YUK4_METPS</name>
<dbReference type="Pfam" id="PF08447">
    <property type="entry name" value="PAS_3"/>
    <property type="match status" value="1"/>
</dbReference>
<evidence type="ECO:0000256" key="10">
    <source>
        <dbReference type="ARBA" id="ARBA00022741"/>
    </source>
</evidence>
<dbReference type="GeneID" id="8680220"/>
<dbReference type="AlphaFoldDB" id="D1YUK4"/>
<protein>
    <recommendedName>
        <fullName evidence="3">histidine kinase</fullName>
        <ecNumber evidence="3">2.7.13.3</ecNumber>
    </recommendedName>
</protein>
<dbReference type="PANTHER" id="PTHR43304:SF1">
    <property type="entry name" value="PAC DOMAIN-CONTAINING PROTEIN"/>
    <property type="match status" value="1"/>
</dbReference>
<dbReference type="InterPro" id="IPR013655">
    <property type="entry name" value="PAS_fold_3"/>
</dbReference>
<dbReference type="eggNOG" id="arCOG02350">
    <property type="taxonomic scope" value="Archaea"/>
</dbReference>
<dbReference type="GO" id="GO:0004673">
    <property type="term" value="F:protein histidine kinase activity"/>
    <property type="evidence" value="ECO:0007669"/>
    <property type="project" value="UniProtKB-EC"/>
</dbReference>
<evidence type="ECO:0000256" key="6">
    <source>
        <dbReference type="ARBA" id="ARBA00022553"/>
    </source>
</evidence>
<dbReference type="PROSITE" id="PS50113">
    <property type="entry name" value="PAC"/>
    <property type="match status" value="2"/>
</dbReference>
<evidence type="ECO:0000256" key="7">
    <source>
        <dbReference type="ARBA" id="ARBA00022679"/>
    </source>
</evidence>
<keyword evidence="9" id="KW-0677">Repeat</keyword>
<dbReference type="PANTHER" id="PTHR43304">
    <property type="entry name" value="PHYTOCHROME-LIKE PROTEIN CPH1"/>
    <property type="match status" value="1"/>
</dbReference>
<dbReference type="OrthoDB" id="106882at2157"/>
<evidence type="ECO:0000256" key="9">
    <source>
        <dbReference type="ARBA" id="ARBA00022737"/>
    </source>
</evidence>
<dbReference type="Pfam" id="PF13188">
    <property type="entry name" value="PAS_8"/>
    <property type="match status" value="1"/>
</dbReference>
<comment type="subcellular location">
    <subcellularLocation>
        <location evidence="2">Cell inner membrane</location>
        <topology evidence="2">Multi-pass membrane protein</topology>
    </subcellularLocation>
</comment>
<dbReference type="InterPro" id="IPR001610">
    <property type="entry name" value="PAC"/>
</dbReference>
<dbReference type="Pfam" id="PF00989">
    <property type="entry name" value="PAS"/>
    <property type="match status" value="1"/>
</dbReference>
<keyword evidence="7" id="KW-0808">Transferase</keyword>
<dbReference type="InterPro" id="IPR000014">
    <property type="entry name" value="PAS"/>
</dbReference>
<evidence type="ECO:0000256" key="13">
    <source>
        <dbReference type="ARBA" id="ARBA00023136"/>
    </source>
</evidence>
<dbReference type="InterPro" id="IPR036890">
    <property type="entry name" value="HATPase_C_sf"/>
</dbReference>
<dbReference type="SUPFAM" id="SSF55874">
    <property type="entry name" value="ATPase domain of HSP90 chaperone/DNA topoisomerase II/histidine kinase"/>
    <property type="match status" value="1"/>
</dbReference>
<dbReference type="InterPro" id="IPR000700">
    <property type="entry name" value="PAS-assoc_C"/>
</dbReference>
<accession>D1YUK4</accession>
<evidence type="ECO:0000259" key="15">
    <source>
        <dbReference type="PROSITE" id="PS50109"/>
    </source>
</evidence>
<evidence type="ECO:0000256" key="12">
    <source>
        <dbReference type="ARBA" id="ARBA00022989"/>
    </source>
</evidence>
<dbReference type="PROSITE" id="PS50109">
    <property type="entry name" value="HIS_KIN"/>
    <property type="match status" value="1"/>
</dbReference>
<keyword evidence="6" id="KW-0597">Phosphoprotein</keyword>
<dbReference type="EC" id="2.7.13.3" evidence="3"/>
<feature type="domain" description="PAS" evidence="16">
    <location>
        <begin position="228"/>
        <end position="274"/>
    </location>
</feature>
<keyword evidence="11 18" id="KW-0418">Kinase</keyword>
<dbReference type="InterPro" id="IPR013767">
    <property type="entry name" value="PAS_fold"/>
</dbReference>
<comment type="catalytic activity">
    <reaction evidence="1">
        <text>ATP + protein L-histidine = ADP + protein N-phospho-L-histidine.</text>
        <dbReference type="EC" id="2.7.13.3"/>
    </reaction>
</comment>
<feature type="domain" description="PAS" evidence="16">
    <location>
        <begin position="330"/>
        <end position="399"/>
    </location>
</feature>
<dbReference type="PROSITE" id="PS50112">
    <property type="entry name" value="PAS"/>
    <property type="match status" value="2"/>
</dbReference>
<evidence type="ECO:0000259" key="16">
    <source>
        <dbReference type="PROSITE" id="PS50112"/>
    </source>
</evidence>
<organism evidence="18 19">
    <name type="scientific">Methanocella paludicola (strain DSM 17711 / JCM 13418 / NBRC 101707 / SANAE)</name>
    <dbReference type="NCBI Taxonomy" id="304371"/>
    <lineage>
        <taxon>Archaea</taxon>
        <taxon>Methanobacteriati</taxon>
        <taxon>Methanobacteriota</taxon>
        <taxon>Stenosarchaea group</taxon>
        <taxon>Methanomicrobia</taxon>
        <taxon>Methanocellales</taxon>
        <taxon>Methanocellaceae</taxon>
        <taxon>Methanocella</taxon>
    </lineage>
</organism>
<dbReference type="GO" id="GO:0005886">
    <property type="term" value="C:plasma membrane"/>
    <property type="evidence" value="ECO:0007669"/>
    <property type="project" value="UniProtKB-SubCell"/>
</dbReference>
<dbReference type="Gene3D" id="3.30.565.10">
    <property type="entry name" value="Histidine kinase-like ATPase, C-terminal domain"/>
    <property type="match status" value="1"/>
</dbReference>
<dbReference type="CDD" id="cd00075">
    <property type="entry name" value="HATPase"/>
    <property type="match status" value="1"/>
</dbReference>
<keyword evidence="13" id="KW-0472">Membrane</keyword>
<evidence type="ECO:0000256" key="2">
    <source>
        <dbReference type="ARBA" id="ARBA00004429"/>
    </source>
</evidence>
<dbReference type="Proteomes" id="UP000001882">
    <property type="component" value="Chromosome"/>
</dbReference>
<evidence type="ECO:0000256" key="11">
    <source>
        <dbReference type="ARBA" id="ARBA00022777"/>
    </source>
</evidence>
<dbReference type="SMART" id="SM00387">
    <property type="entry name" value="HATPase_c"/>
    <property type="match status" value="1"/>
</dbReference>
<feature type="domain" description="PAC" evidence="17">
    <location>
        <begin position="277"/>
        <end position="329"/>
    </location>
</feature>
<gene>
    <name evidence="18" type="ordered locus">MCP_0054</name>
</gene>
<dbReference type="Gene3D" id="2.10.70.100">
    <property type="match status" value="1"/>
</dbReference>
<evidence type="ECO:0000256" key="1">
    <source>
        <dbReference type="ARBA" id="ARBA00000085"/>
    </source>
</evidence>
<keyword evidence="12" id="KW-1133">Transmembrane helix</keyword>
<keyword evidence="5" id="KW-0997">Cell inner membrane</keyword>
<dbReference type="Pfam" id="PF02518">
    <property type="entry name" value="HATPase_c"/>
    <property type="match status" value="1"/>
</dbReference>
<keyword evidence="14" id="KW-0175">Coiled coil</keyword>
<evidence type="ECO:0000256" key="4">
    <source>
        <dbReference type="ARBA" id="ARBA00022475"/>
    </source>
</evidence>
<dbReference type="FunFam" id="2.10.70.100:FF:000001">
    <property type="entry name" value="Sensory transduction histidine kinase"/>
    <property type="match status" value="1"/>
</dbReference>
<reference evidence="18 19" key="1">
    <citation type="journal article" date="2007" name="Appl. Environ. Microbiol.">
        <title>Isolation of key methanogens for global methane emission from rice paddy fields: a novel isolate affiliated with the clone cluster rice cluster I.</title>
        <authorList>
            <person name="Sakai S."/>
            <person name="Imachi H."/>
            <person name="Sekiguchi Y."/>
            <person name="Ohashi A."/>
            <person name="Harada H."/>
            <person name="Kamagata Y."/>
        </authorList>
    </citation>
    <scope>NUCLEOTIDE SEQUENCE [LARGE SCALE GENOMIC DNA]</scope>
    <source>
        <strain evidence="19">DSM 17711 / JCM 13418 / NBRC 101707 / SANAE</strain>
    </source>
</reference>
<dbReference type="InterPro" id="IPR052162">
    <property type="entry name" value="Sensor_kinase/Photoreceptor"/>
</dbReference>
<dbReference type="GO" id="GO:0006355">
    <property type="term" value="P:regulation of DNA-templated transcription"/>
    <property type="evidence" value="ECO:0007669"/>
    <property type="project" value="InterPro"/>
</dbReference>
<dbReference type="InterPro" id="IPR003594">
    <property type="entry name" value="HATPase_dom"/>
</dbReference>
<dbReference type="EMBL" id="AP011532">
    <property type="protein sequence ID" value="BAI60126.1"/>
    <property type="molecule type" value="Genomic_DNA"/>
</dbReference>
<evidence type="ECO:0000256" key="14">
    <source>
        <dbReference type="SAM" id="Coils"/>
    </source>
</evidence>
<evidence type="ECO:0000256" key="3">
    <source>
        <dbReference type="ARBA" id="ARBA00012438"/>
    </source>
</evidence>
<evidence type="ECO:0000256" key="8">
    <source>
        <dbReference type="ARBA" id="ARBA00022692"/>
    </source>
</evidence>
<dbReference type="Gene3D" id="3.30.450.20">
    <property type="entry name" value="PAS domain"/>
    <property type="match status" value="3"/>
</dbReference>
<evidence type="ECO:0000256" key="5">
    <source>
        <dbReference type="ARBA" id="ARBA00022519"/>
    </source>
</evidence>
<dbReference type="InParanoid" id="D1YUK4"/>
<dbReference type="RefSeq" id="WP_012898806.1">
    <property type="nucleotide sequence ID" value="NC_013665.1"/>
</dbReference>
<dbReference type="InterPro" id="IPR035965">
    <property type="entry name" value="PAS-like_dom_sf"/>
</dbReference>
<reference evidence="19" key="3">
    <citation type="journal article" date="2011" name="PLoS ONE">
        <title>Genome sequence of a mesophilic hydrogenotrophic methanogen Methanocella paludicola, the first cultivated representative of the order Methanocellales.</title>
        <authorList>
            <person name="Sakai S."/>
            <person name="Takaki Y."/>
            <person name="Shimamura S."/>
            <person name="Sekine M."/>
            <person name="Tajima T."/>
            <person name="Kosugi H."/>
            <person name="Ichikawa N."/>
            <person name="Tasumi E."/>
            <person name="Hiraki A.T."/>
            <person name="Shimizu A."/>
            <person name="Kato Y."/>
            <person name="Nishiko R."/>
            <person name="Mori K."/>
            <person name="Fujita N."/>
            <person name="Imachi H."/>
            <person name="Takai K."/>
        </authorList>
    </citation>
    <scope>NUCLEOTIDE SEQUENCE [LARGE SCALE GENOMIC DNA]</scope>
    <source>
        <strain evidence="19">DSM 17711 / JCM 13418 / NBRC 101707 / SANAE</strain>
    </source>
</reference>
<evidence type="ECO:0000313" key="18">
    <source>
        <dbReference type="EMBL" id="BAI60126.1"/>
    </source>
</evidence>
<keyword evidence="8" id="KW-0812">Transmembrane</keyword>
<dbReference type="CDD" id="cd00130">
    <property type="entry name" value="PAS"/>
    <property type="match status" value="2"/>
</dbReference>
<dbReference type="SMART" id="SM00086">
    <property type="entry name" value="PAC"/>
    <property type="match status" value="2"/>
</dbReference>
<keyword evidence="19" id="KW-1185">Reference proteome</keyword>
<feature type="domain" description="PAC" evidence="17">
    <location>
        <begin position="403"/>
        <end position="453"/>
    </location>
</feature>
<proteinExistence type="predicted"/>
<dbReference type="SUPFAM" id="SSF55785">
    <property type="entry name" value="PYP-like sensor domain (PAS domain)"/>
    <property type="match status" value="3"/>
</dbReference>
<dbReference type="Gene3D" id="1.10.287.130">
    <property type="match status" value="1"/>
</dbReference>
<feature type="domain" description="Histidine kinase" evidence="15">
    <location>
        <begin position="464"/>
        <end position="680"/>
    </location>
</feature>
<feature type="coiled-coil region" evidence="14">
    <location>
        <begin position="9"/>
        <end position="76"/>
    </location>
</feature>